<comment type="caution">
    <text evidence="2">The sequence shown here is derived from an EMBL/GenBank/DDBJ whole genome shotgun (WGS) entry which is preliminary data.</text>
</comment>
<dbReference type="EMBL" id="JAAGLQ010000641">
    <property type="protein sequence ID" value="NEA19717.1"/>
    <property type="molecule type" value="Genomic_DNA"/>
</dbReference>
<organism evidence="2 3">
    <name type="scientific">Streptomyces halstedii</name>
    <dbReference type="NCBI Taxonomy" id="1944"/>
    <lineage>
        <taxon>Bacteria</taxon>
        <taxon>Bacillati</taxon>
        <taxon>Actinomycetota</taxon>
        <taxon>Actinomycetes</taxon>
        <taxon>Kitasatosporales</taxon>
        <taxon>Streptomycetaceae</taxon>
        <taxon>Streptomyces</taxon>
    </lineage>
</organism>
<reference evidence="2 3" key="1">
    <citation type="submission" date="2020-01" db="EMBL/GenBank/DDBJ databases">
        <title>Insect and environment-associated Actinomycetes.</title>
        <authorList>
            <person name="Currrie C."/>
            <person name="Chevrette M."/>
            <person name="Carlson C."/>
            <person name="Stubbendieck R."/>
            <person name="Wendt-Pienkowski E."/>
        </authorList>
    </citation>
    <scope>NUCLEOTIDE SEQUENCE [LARGE SCALE GENOMIC DNA]</scope>
    <source>
        <strain evidence="2 3">SID11342</strain>
    </source>
</reference>
<gene>
    <name evidence="2" type="ORF">G3I29_30545</name>
</gene>
<evidence type="ECO:0000259" key="1">
    <source>
        <dbReference type="Pfam" id="PF04149"/>
    </source>
</evidence>
<name>A0A6N9U832_STRHA</name>
<dbReference type="InterPro" id="IPR007278">
    <property type="entry name" value="DUF397"/>
</dbReference>
<dbReference type="RefSeq" id="WP_164349188.1">
    <property type="nucleotide sequence ID" value="NZ_JAAGLQ010000641.1"/>
</dbReference>
<dbReference type="Proteomes" id="UP000471293">
    <property type="component" value="Unassembled WGS sequence"/>
</dbReference>
<sequence length="101" mass="10931">MNTERLHWFKSSYSGGEGGTCVEVAYAWRKSSYSGGEGGECVEVAYDWHKSSYSGAEGGACVEVASCPTTVHIRDSKVTHGPHLDVAPTTWSAFVAYAQRH</sequence>
<protein>
    <submittedName>
        <fullName evidence="2">DUF397 domain-containing protein</fullName>
    </submittedName>
</protein>
<dbReference type="AlphaFoldDB" id="A0A6N9U832"/>
<accession>A0A6N9U832</accession>
<proteinExistence type="predicted"/>
<evidence type="ECO:0000313" key="2">
    <source>
        <dbReference type="EMBL" id="NEA19717.1"/>
    </source>
</evidence>
<feature type="domain" description="DUF397" evidence="1">
    <location>
        <begin position="47"/>
        <end position="98"/>
    </location>
</feature>
<feature type="domain" description="DUF397" evidence="1">
    <location>
        <begin position="27"/>
        <end position="45"/>
    </location>
</feature>
<dbReference type="Pfam" id="PF04149">
    <property type="entry name" value="DUF397"/>
    <property type="match status" value="3"/>
</dbReference>
<evidence type="ECO:0000313" key="3">
    <source>
        <dbReference type="Proteomes" id="UP000471293"/>
    </source>
</evidence>
<feature type="domain" description="DUF397" evidence="1">
    <location>
        <begin position="6"/>
        <end position="25"/>
    </location>
</feature>